<proteinExistence type="inferred from homology"/>
<dbReference type="HOGENOM" id="CLU_000604_1_22_9"/>
<dbReference type="AlphaFoldDB" id="I1ZNT5"/>
<dbReference type="eggNOG" id="COG1122">
    <property type="taxonomic scope" value="Bacteria"/>
</dbReference>
<dbReference type="InterPro" id="IPR003439">
    <property type="entry name" value="ABC_transporter-like_ATP-bd"/>
</dbReference>
<reference evidence="10 11" key="1">
    <citation type="journal article" date="2012" name="PLoS ONE">
        <title>Complete Genome and Transcriptomes of Streptococcus parasanguinis FW213: Phylogenic Relations and Potential Virulence Mechanisms.</title>
        <authorList>
            <person name="Geng J."/>
            <person name="Chiu C.H."/>
            <person name="Tang P."/>
            <person name="Chen Y."/>
            <person name="Shieh H.R."/>
            <person name="Hu S."/>
            <person name="Chen Y.Y."/>
        </authorList>
    </citation>
    <scope>NUCLEOTIDE SEQUENCE [LARGE SCALE GENOMIC DNA]</scope>
    <source>
        <strain evidence="10 11">FW213</strain>
    </source>
</reference>
<evidence type="ECO:0000256" key="3">
    <source>
        <dbReference type="ARBA" id="ARBA00022448"/>
    </source>
</evidence>
<dbReference type="SMART" id="SM00382">
    <property type="entry name" value="AAA"/>
    <property type="match status" value="1"/>
</dbReference>
<comment type="similarity">
    <text evidence="2">Belongs to the ABC transporter superfamily.</text>
</comment>
<keyword evidence="4" id="KW-1003">Cell membrane</keyword>
<evidence type="ECO:0000313" key="11">
    <source>
        <dbReference type="Proteomes" id="UP000002865"/>
    </source>
</evidence>
<keyword evidence="3" id="KW-0813">Transport</keyword>
<keyword evidence="5" id="KW-0547">Nucleotide-binding</keyword>
<dbReference type="PaxDb" id="1114965-Spaf_1760"/>
<name>I1ZNT5_STRPA</name>
<accession>I1ZNT5</accession>
<evidence type="ECO:0000313" key="10">
    <source>
        <dbReference type="EMBL" id="AFJ26709.1"/>
    </source>
</evidence>
<dbReference type="InterPro" id="IPR015856">
    <property type="entry name" value="ABC_transpr_CbiO/EcfA_su"/>
</dbReference>
<organism evidence="10 11">
    <name type="scientific">Streptococcus parasanguinis FW213</name>
    <dbReference type="NCBI Taxonomy" id="1114965"/>
    <lineage>
        <taxon>Bacteria</taxon>
        <taxon>Bacillati</taxon>
        <taxon>Bacillota</taxon>
        <taxon>Bacilli</taxon>
        <taxon>Lactobacillales</taxon>
        <taxon>Streptococcaceae</taxon>
        <taxon>Streptococcus</taxon>
    </lineage>
</organism>
<dbReference type="Gene3D" id="3.40.50.300">
    <property type="entry name" value="P-loop containing nucleotide triphosphate hydrolases"/>
    <property type="match status" value="1"/>
</dbReference>
<dbReference type="Pfam" id="PF00005">
    <property type="entry name" value="ABC_tran"/>
    <property type="match status" value="1"/>
</dbReference>
<dbReference type="EMBL" id="CP003122">
    <property type="protein sequence ID" value="AFJ26709.1"/>
    <property type="molecule type" value="Genomic_DNA"/>
</dbReference>
<dbReference type="PATRIC" id="fig|1114965.3.peg.1681"/>
<evidence type="ECO:0000256" key="7">
    <source>
        <dbReference type="ARBA" id="ARBA00022967"/>
    </source>
</evidence>
<evidence type="ECO:0000256" key="8">
    <source>
        <dbReference type="ARBA" id="ARBA00023136"/>
    </source>
</evidence>
<dbReference type="InterPro" id="IPR050095">
    <property type="entry name" value="ECF_ABC_transporter_ATP-bd"/>
</dbReference>
<evidence type="ECO:0000256" key="4">
    <source>
        <dbReference type="ARBA" id="ARBA00022475"/>
    </source>
</evidence>
<sequence length="281" mass="31139">MEDMDEDKRIVIENLTTRYPGTEQPQLRQINAEVHTGQVVGIIGNSHSGKSTLCRVLAGVIPKMVSAEIEGDWHMFGQRVSDNWPVYNAMNGVVLQNPAGQLSGLADTVADEIAFDLINQGMAEGLIQKRVEEVATQMGLIEQLNLRPESLSGGQSQRLAIATAIATNPAVLIMDDPTSQMDPLGRRQFFQWLAQVKETTVFIVTSEIDDLCEVADVVWVLHEGQMVAQGRPGEVFNHLAADWQIPAPTIQQLAQKMDWHLADGRYPVNDAELKEVFYVHN</sequence>
<dbReference type="PANTHER" id="PTHR43553:SF24">
    <property type="entry name" value="ENERGY-COUPLING FACTOR TRANSPORTER ATP-BINDING PROTEIN ECFA1"/>
    <property type="match status" value="1"/>
</dbReference>
<evidence type="ECO:0000256" key="5">
    <source>
        <dbReference type="ARBA" id="ARBA00022741"/>
    </source>
</evidence>
<evidence type="ECO:0000259" key="9">
    <source>
        <dbReference type="PROSITE" id="PS50893"/>
    </source>
</evidence>
<dbReference type="InterPro" id="IPR027417">
    <property type="entry name" value="P-loop_NTPase"/>
</dbReference>
<keyword evidence="6 10" id="KW-0067">ATP-binding</keyword>
<dbReference type="KEGG" id="scf:Spaf_1760"/>
<dbReference type="GO" id="GO:0042626">
    <property type="term" value="F:ATPase-coupled transmembrane transporter activity"/>
    <property type="evidence" value="ECO:0007669"/>
    <property type="project" value="TreeGrafter"/>
</dbReference>
<evidence type="ECO:0000256" key="2">
    <source>
        <dbReference type="ARBA" id="ARBA00005417"/>
    </source>
</evidence>
<dbReference type="InterPro" id="IPR017871">
    <property type="entry name" value="ABC_transporter-like_CS"/>
</dbReference>
<evidence type="ECO:0000256" key="1">
    <source>
        <dbReference type="ARBA" id="ARBA00004202"/>
    </source>
</evidence>
<feature type="domain" description="ABC transporter" evidence="9">
    <location>
        <begin position="10"/>
        <end position="248"/>
    </location>
</feature>
<comment type="subcellular location">
    <subcellularLocation>
        <location evidence="1">Cell membrane</location>
        <topology evidence="1">Peripheral membrane protein</topology>
    </subcellularLocation>
</comment>
<dbReference type="SUPFAM" id="SSF52540">
    <property type="entry name" value="P-loop containing nucleoside triphosphate hydrolases"/>
    <property type="match status" value="1"/>
</dbReference>
<dbReference type="GO" id="GO:0005524">
    <property type="term" value="F:ATP binding"/>
    <property type="evidence" value="ECO:0007669"/>
    <property type="project" value="UniProtKB-KW"/>
</dbReference>
<dbReference type="GO" id="GO:0043190">
    <property type="term" value="C:ATP-binding cassette (ABC) transporter complex"/>
    <property type="evidence" value="ECO:0007669"/>
    <property type="project" value="TreeGrafter"/>
</dbReference>
<gene>
    <name evidence="10" type="ORF">Spaf_1760</name>
</gene>
<dbReference type="GO" id="GO:0016887">
    <property type="term" value="F:ATP hydrolysis activity"/>
    <property type="evidence" value="ECO:0007669"/>
    <property type="project" value="InterPro"/>
</dbReference>
<dbReference type="InterPro" id="IPR003593">
    <property type="entry name" value="AAA+_ATPase"/>
</dbReference>
<dbReference type="CDD" id="cd03225">
    <property type="entry name" value="ABC_cobalt_CbiO_domain1"/>
    <property type="match status" value="1"/>
</dbReference>
<dbReference type="PANTHER" id="PTHR43553">
    <property type="entry name" value="HEAVY METAL TRANSPORTER"/>
    <property type="match status" value="1"/>
</dbReference>
<dbReference type="PROSITE" id="PS00211">
    <property type="entry name" value="ABC_TRANSPORTER_1"/>
    <property type="match status" value="1"/>
</dbReference>
<protein>
    <submittedName>
        <fullName evidence="10">ABC transporter ATP-binding protein</fullName>
    </submittedName>
</protein>
<dbReference type="Proteomes" id="UP000002865">
    <property type="component" value="Chromosome"/>
</dbReference>
<dbReference type="PROSITE" id="PS50893">
    <property type="entry name" value="ABC_TRANSPORTER_2"/>
    <property type="match status" value="1"/>
</dbReference>
<keyword evidence="8" id="KW-0472">Membrane</keyword>
<evidence type="ECO:0000256" key="6">
    <source>
        <dbReference type="ARBA" id="ARBA00022840"/>
    </source>
</evidence>
<dbReference type="STRING" id="1114965.Spaf_1760"/>
<keyword evidence="7" id="KW-1278">Translocase</keyword>